<dbReference type="AlphaFoldDB" id="A0A3G2I084"/>
<sequence>MKSASSLDQLDADALRALAEQLMGELAETRQMVTKQAHDIQFKDTHIRKLTHEIAVLRRYRFGKRSEQLGGEQGLLLEDAVDADIAAIEQELINLGGQPPAQKTVSQPKRQALPPELPRIQVRHEPHSTTCTCGCQMQRIGEDITEKLDYVPGVFSVEQHVRGKWACRQCETLSQAPMPAQVIDKGIATSGLLAHVLVAKYADHLPLYRQEQIFARAGVKIPRSTLAEWVGVCGVRLQPLVDALRETILNEPVVHVDETPVQVLQPGSKKTHRAYLWAYAPGAFQDLKAVVYDFTEGRSGAHARAFLGDWRGELVCDDYGGYKACFEQGIAEVGCMAHARRKFYELHQSGKSLIAEQALKSIAQLYEIEAQGTDLLPEERQRLREQQARPIAQALHAWMLAHRLKVPDGTGIARALDYSLKRWAALTRYLDDGRLPIDNNWIENQIRPIALGRKNWLFAGSQRAGRRATAVMSLIQSAKMNGHDPYAYLKDVLTRLPTHPNNRIEALLPHRWQPETA</sequence>
<name>A0A3G2I084_9BURK</name>
<dbReference type="InterPro" id="IPR052344">
    <property type="entry name" value="Transposase-related"/>
</dbReference>
<evidence type="ECO:0000259" key="3">
    <source>
        <dbReference type="Pfam" id="PF13007"/>
    </source>
</evidence>
<dbReference type="EMBL" id="CP032153">
    <property type="protein sequence ID" value="AYN22834.1"/>
    <property type="molecule type" value="Genomic_DNA"/>
</dbReference>
<protein>
    <submittedName>
        <fullName evidence="5">IS66 family transposase</fullName>
    </submittedName>
</protein>
<proteinExistence type="predicted"/>
<dbReference type="Proteomes" id="UP000268070">
    <property type="component" value="Chromosome"/>
</dbReference>
<feature type="domain" description="Transposase IS66 central" evidence="1">
    <location>
        <begin position="185"/>
        <end position="466"/>
    </location>
</feature>
<dbReference type="PANTHER" id="PTHR33678:SF1">
    <property type="entry name" value="BLL1576 PROTEIN"/>
    <property type="match status" value="1"/>
</dbReference>
<dbReference type="InterPro" id="IPR004291">
    <property type="entry name" value="Transposase_IS66_central"/>
</dbReference>
<evidence type="ECO:0000259" key="1">
    <source>
        <dbReference type="Pfam" id="PF03050"/>
    </source>
</evidence>
<feature type="domain" description="Transposase IS66 C-terminal" evidence="4">
    <location>
        <begin position="473"/>
        <end position="510"/>
    </location>
</feature>
<dbReference type="EMBL" id="CP032153">
    <property type="protein sequence ID" value="AYN22754.1"/>
    <property type="molecule type" value="Genomic_DNA"/>
</dbReference>
<dbReference type="KEGG" id="aaqu:D3M96_15360"/>
<organism evidence="5 7">
    <name type="scientific">Alcaligenes aquatilis</name>
    <dbReference type="NCBI Taxonomy" id="323284"/>
    <lineage>
        <taxon>Bacteria</taxon>
        <taxon>Pseudomonadati</taxon>
        <taxon>Pseudomonadota</taxon>
        <taxon>Betaproteobacteria</taxon>
        <taxon>Burkholderiales</taxon>
        <taxon>Alcaligenaceae</taxon>
        <taxon>Alcaligenes</taxon>
    </lineage>
</organism>
<evidence type="ECO:0000313" key="7">
    <source>
        <dbReference type="Proteomes" id="UP000268070"/>
    </source>
</evidence>
<dbReference type="Pfam" id="PF13007">
    <property type="entry name" value="LZ_Tnp_IS66"/>
    <property type="match status" value="1"/>
</dbReference>
<dbReference type="RefSeq" id="WP_121740117.1">
    <property type="nucleotide sequence ID" value="NZ_CP032153.1"/>
</dbReference>
<evidence type="ECO:0000313" key="6">
    <source>
        <dbReference type="EMBL" id="AYN22834.1"/>
    </source>
</evidence>
<dbReference type="Pfam" id="PF13005">
    <property type="entry name" value="zf-IS66"/>
    <property type="match status" value="1"/>
</dbReference>
<dbReference type="Pfam" id="PF13817">
    <property type="entry name" value="DDE_Tnp_IS66_C"/>
    <property type="match status" value="1"/>
</dbReference>
<dbReference type="InterPro" id="IPR024463">
    <property type="entry name" value="Transposase_TnpC_homeodom"/>
</dbReference>
<evidence type="ECO:0000259" key="2">
    <source>
        <dbReference type="Pfam" id="PF13005"/>
    </source>
</evidence>
<gene>
    <name evidence="5" type="ORF">D3M96_10100</name>
    <name evidence="6" type="ORF">D3M96_15360</name>
</gene>
<dbReference type="Pfam" id="PF03050">
    <property type="entry name" value="DDE_Tnp_IS66"/>
    <property type="match status" value="1"/>
</dbReference>
<accession>A0A3G2I084</accession>
<reference evidence="5 7" key="1">
    <citation type="submission" date="2018-09" db="EMBL/GenBank/DDBJ databases">
        <title>Complete genome sequence of the hydrocarbonoclastic bacterium Alcaligenes aquatilis QD168, isolated from a crude-oil polluted marine sediment of Central Chile.</title>
        <authorList>
            <person name="Duran R.E."/>
            <person name="Barra B."/>
            <person name="Salva-Serra F."/>
            <person name="Mendez V."/>
            <person name="Moore E.R.B."/>
            <person name="Seeger M."/>
        </authorList>
    </citation>
    <scope>NUCLEOTIDE SEQUENCE [LARGE SCALE GENOMIC DNA]</scope>
    <source>
        <strain evidence="5 7">QD168</strain>
    </source>
</reference>
<dbReference type="OrthoDB" id="9794514at2"/>
<dbReference type="PANTHER" id="PTHR33678">
    <property type="entry name" value="BLL1576 PROTEIN"/>
    <property type="match status" value="1"/>
</dbReference>
<evidence type="ECO:0000313" key="5">
    <source>
        <dbReference type="EMBL" id="AYN22754.1"/>
    </source>
</evidence>
<dbReference type="NCBIfam" id="NF033517">
    <property type="entry name" value="transpos_IS66"/>
    <property type="match status" value="1"/>
</dbReference>
<evidence type="ECO:0000259" key="4">
    <source>
        <dbReference type="Pfam" id="PF13817"/>
    </source>
</evidence>
<dbReference type="KEGG" id="aaqu:D3M96_10100"/>
<dbReference type="InterPro" id="IPR024474">
    <property type="entry name" value="Znf_dom_IS66"/>
</dbReference>
<feature type="domain" description="Transposase IS66 zinc-finger binding" evidence="2">
    <location>
        <begin position="129"/>
        <end position="171"/>
    </location>
</feature>
<feature type="domain" description="Transposase TnpC homeodomain" evidence="3">
    <location>
        <begin position="50"/>
        <end position="122"/>
    </location>
</feature>
<dbReference type="InterPro" id="IPR039552">
    <property type="entry name" value="IS66_C"/>
</dbReference>